<evidence type="ECO:0000313" key="5">
    <source>
        <dbReference type="Proteomes" id="UP001626550"/>
    </source>
</evidence>
<gene>
    <name evidence="4" type="ORF">Ciccas_003556</name>
</gene>
<dbReference type="AlphaFoldDB" id="A0ABD2QDZ0"/>
<evidence type="ECO:0000313" key="4">
    <source>
        <dbReference type="EMBL" id="KAL3317778.1"/>
    </source>
</evidence>
<evidence type="ECO:0000256" key="1">
    <source>
        <dbReference type="ARBA" id="ARBA00022737"/>
    </source>
</evidence>
<reference evidence="4 5" key="1">
    <citation type="submission" date="2024-11" db="EMBL/GenBank/DDBJ databases">
        <title>Adaptive evolution of stress response genes in parasites aligns with host niche diversity.</title>
        <authorList>
            <person name="Hahn C."/>
            <person name="Resl P."/>
        </authorList>
    </citation>
    <scope>NUCLEOTIDE SEQUENCE [LARGE SCALE GENOMIC DNA]</scope>
    <source>
        <strain evidence="4">EGGRZ-B1_66</strain>
        <tissue evidence="4">Body</tissue>
    </source>
</reference>
<dbReference type="InterPro" id="IPR036770">
    <property type="entry name" value="Ankyrin_rpt-contain_sf"/>
</dbReference>
<dbReference type="PROSITE" id="PS50297">
    <property type="entry name" value="ANK_REP_REGION"/>
    <property type="match status" value="1"/>
</dbReference>
<dbReference type="PROSITE" id="PS50088">
    <property type="entry name" value="ANK_REPEAT"/>
    <property type="match status" value="1"/>
</dbReference>
<evidence type="ECO:0000256" key="3">
    <source>
        <dbReference type="PROSITE-ProRule" id="PRU00023"/>
    </source>
</evidence>
<dbReference type="EMBL" id="JBJKFK010000331">
    <property type="protein sequence ID" value="KAL3317778.1"/>
    <property type="molecule type" value="Genomic_DNA"/>
</dbReference>
<dbReference type="InterPro" id="IPR002110">
    <property type="entry name" value="Ankyrin_rpt"/>
</dbReference>
<dbReference type="Gene3D" id="1.25.40.20">
    <property type="entry name" value="Ankyrin repeat-containing domain"/>
    <property type="match status" value="1"/>
</dbReference>
<dbReference type="PANTHER" id="PTHR24201">
    <property type="entry name" value="ANK_REP_REGION DOMAIN-CONTAINING PROTEIN"/>
    <property type="match status" value="1"/>
</dbReference>
<dbReference type="SUPFAM" id="SSF48403">
    <property type="entry name" value="Ankyrin repeat"/>
    <property type="match status" value="1"/>
</dbReference>
<keyword evidence="1" id="KW-0677">Repeat</keyword>
<dbReference type="Proteomes" id="UP001626550">
    <property type="component" value="Unassembled WGS sequence"/>
</dbReference>
<comment type="caution">
    <text evidence="4">The sequence shown here is derived from an EMBL/GenBank/DDBJ whole genome shotgun (WGS) entry which is preliminary data.</text>
</comment>
<sequence>MKTNLGFLDEALLSTSLSSKRSSYDVPLEERFPTELIDTLRQDNLELVQNLPTNYITGNSRGYISIAMEHDKFGYLCPDFYEIINDCKLIHATALCCAHKCLKWLLETTFSKEDIDRSTREGLTALHISAAANDFISIQILLEAGADPSITDSRQRYATHYAAMSNTHCLYALRSHSQRYFSAPDEEGCTPLQLAQRYHKKSECQFLRNSTILVDQTISSQNKNWWFAQNFSNYVCVCVIPRNS</sequence>
<keyword evidence="2 3" id="KW-0040">ANK repeat</keyword>
<proteinExistence type="predicted"/>
<name>A0ABD2QDZ0_9PLAT</name>
<dbReference type="Pfam" id="PF12796">
    <property type="entry name" value="Ank_2"/>
    <property type="match status" value="1"/>
</dbReference>
<organism evidence="4 5">
    <name type="scientific">Cichlidogyrus casuarinus</name>
    <dbReference type="NCBI Taxonomy" id="1844966"/>
    <lineage>
        <taxon>Eukaryota</taxon>
        <taxon>Metazoa</taxon>
        <taxon>Spiralia</taxon>
        <taxon>Lophotrochozoa</taxon>
        <taxon>Platyhelminthes</taxon>
        <taxon>Monogenea</taxon>
        <taxon>Monopisthocotylea</taxon>
        <taxon>Dactylogyridea</taxon>
        <taxon>Ancyrocephalidae</taxon>
        <taxon>Cichlidogyrus</taxon>
    </lineage>
</organism>
<evidence type="ECO:0000256" key="2">
    <source>
        <dbReference type="ARBA" id="ARBA00023043"/>
    </source>
</evidence>
<feature type="repeat" description="ANK" evidence="3">
    <location>
        <begin position="121"/>
        <end position="153"/>
    </location>
</feature>
<protein>
    <submittedName>
        <fullName evidence="4">Uncharacterized protein</fullName>
    </submittedName>
</protein>
<accession>A0ABD2QDZ0</accession>
<keyword evidence="5" id="KW-1185">Reference proteome</keyword>
<dbReference type="PANTHER" id="PTHR24201:SF15">
    <property type="entry name" value="ANKYRIN REPEAT DOMAIN-CONTAINING PROTEIN 66"/>
    <property type="match status" value="1"/>
</dbReference>
<dbReference type="InterPro" id="IPR050776">
    <property type="entry name" value="Ank_Repeat/CDKN_Inhibitor"/>
</dbReference>